<dbReference type="AlphaFoldDB" id="A0A0N4YFD6"/>
<dbReference type="PANTHER" id="PTHR47027:SF20">
    <property type="entry name" value="REVERSE TRANSCRIPTASE-LIKE PROTEIN WITH RNA-DIRECTED DNA POLYMERASE DOMAIN"/>
    <property type="match status" value="1"/>
</dbReference>
<dbReference type="PROSITE" id="PS50878">
    <property type="entry name" value="RT_POL"/>
    <property type="match status" value="1"/>
</dbReference>
<organism evidence="3">
    <name type="scientific">Nippostrongylus brasiliensis</name>
    <name type="common">Rat hookworm</name>
    <dbReference type="NCBI Taxonomy" id="27835"/>
    <lineage>
        <taxon>Eukaryota</taxon>
        <taxon>Metazoa</taxon>
        <taxon>Ecdysozoa</taxon>
        <taxon>Nematoda</taxon>
        <taxon>Chromadorea</taxon>
        <taxon>Rhabditida</taxon>
        <taxon>Rhabditina</taxon>
        <taxon>Rhabditomorpha</taxon>
        <taxon>Strongyloidea</taxon>
        <taxon>Heligmosomidae</taxon>
        <taxon>Nippostrongylus</taxon>
    </lineage>
</organism>
<dbReference type="WBParaSite" id="NBR_0001546501-mRNA-1">
    <property type="protein sequence ID" value="NBR_0001546501-mRNA-1"/>
    <property type="gene ID" value="NBR_0001546501"/>
</dbReference>
<dbReference type="PANTHER" id="PTHR47027">
    <property type="entry name" value="REVERSE TRANSCRIPTASE DOMAIN-CONTAINING PROTEIN"/>
    <property type="match status" value="1"/>
</dbReference>
<sequence length="279" mass="30953">LDYVVKFFSHTIVQSESSDGSFTSVSDREALLWFTAAKADDDATVMDILNRRPEILNEADQHLGMTALHWAIDSGCDKVIRLLMSKDVDVNAIDPEGNTPLHFGFTTVITPFYNNVRINVKRSVRQGDTISPKLFNASLDNIMRTLEWDDMGVKIDGRQLHHLRFADDIVLITPSITQAERMLADFDHACGKIGLQLNLTKTMFMKNGYVSDATFSLNGTHISKCSGYVYFAAYCHREDAAKQLIAKGADRTVCNNDGLTAAEVCDEPTLRALLASPSV</sequence>
<protein>
    <submittedName>
        <fullName evidence="3">Reverse transcriptase domain-containing protein</fullName>
    </submittedName>
</protein>
<dbReference type="PROSITE" id="PS50088">
    <property type="entry name" value="ANK_REPEAT"/>
    <property type="match status" value="1"/>
</dbReference>
<proteinExistence type="predicted"/>
<name>A0A0N4YFD6_NIPBR</name>
<evidence type="ECO:0000313" key="3">
    <source>
        <dbReference type="WBParaSite" id="NBR_0001546501-mRNA-1"/>
    </source>
</evidence>
<dbReference type="InterPro" id="IPR036770">
    <property type="entry name" value="Ankyrin_rpt-contain_sf"/>
</dbReference>
<dbReference type="SUPFAM" id="SSF56672">
    <property type="entry name" value="DNA/RNA polymerases"/>
    <property type="match status" value="1"/>
</dbReference>
<dbReference type="InterPro" id="IPR000477">
    <property type="entry name" value="RT_dom"/>
</dbReference>
<feature type="domain" description="Reverse transcriptase" evidence="2">
    <location>
        <begin position="1"/>
        <end position="222"/>
    </location>
</feature>
<evidence type="ECO:0000259" key="2">
    <source>
        <dbReference type="PROSITE" id="PS50878"/>
    </source>
</evidence>
<feature type="repeat" description="ANK" evidence="1">
    <location>
        <begin position="63"/>
        <end position="95"/>
    </location>
</feature>
<accession>A0A0N4YFD6</accession>
<reference evidence="3" key="1">
    <citation type="submission" date="2017-02" db="UniProtKB">
        <authorList>
            <consortium name="WormBaseParasite"/>
        </authorList>
    </citation>
    <scope>IDENTIFICATION</scope>
</reference>
<keyword evidence="1" id="KW-0040">ANK repeat</keyword>
<dbReference type="Pfam" id="PF12796">
    <property type="entry name" value="Ank_2"/>
    <property type="match status" value="1"/>
</dbReference>
<dbReference type="SUPFAM" id="SSF48403">
    <property type="entry name" value="Ankyrin repeat"/>
    <property type="match status" value="1"/>
</dbReference>
<evidence type="ECO:0000256" key="1">
    <source>
        <dbReference type="PROSITE-ProRule" id="PRU00023"/>
    </source>
</evidence>
<dbReference type="Pfam" id="PF00078">
    <property type="entry name" value="RVT_1"/>
    <property type="match status" value="1"/>
</dbReference>
<dbReference type="SMART" id="SM00248">
    <property type="entry name" value="ANK"/>
    <property type="match status" value="2"/>
</dbReference>
<dbReference type="InterPro" id="IPR043502">
    <property type="entry name" value="DNA/RNA_pol_sf"/>
</dbReference>
<dbReference type="InterPro" id="IPR002110">
    <property type="entry name" value="Ankyrin_rpt"/>
</dbReference>
<dbReference type="Gene3D" id="1.25.40.20">
    <property type="entry name" value="Ankyrin repeat-containing domain"/>
    <property type="match status" value="1"/>
</dbReference>
<dbReference type="PROSITE" id="PS50297">
    <property type="entry name" value="ANK_REP_REGION"/>
    <property type="match status" value="1"/>
</dbReference>